<dbReference type="GO" id="GO:0000976">
    <property type="term" value="F:transcription cis-regulatory region binding"/>
    <property type="evidence" value="ECO:0007669"/>
    <property type="project" value="TreeGrafter"/>
</dbReference>
<dbReference type="Pfam" id="PF00072">
    <property type="entry name" value="Response_reg"/>
    <property type="match status" value="1"/>
</dbReference>
<dbReference type="SMART" id="SM00448">
    <property type="entry name" value="REC"/>
    <property type="match status" value="1"/>
</dbReference>
<dbReference type="InterPro" id="IPR016032">
    <property type="entry name" value="Sig_transdc_resp-reg_C-effctor"/>
</dbReference>
<dbReference type="PROSITE" id="PS50110">
    <property type="entry name" value="RESPONSE_REGULATORY"/>
    <property type="match status" value="1"/>
</dbReference>
<keyword evidence="7" id="KW-1185">Reference proteome</keyword>
<name>A0A7W9ALK2_9SPHN</name>
<protein>
    <submittedName>
        <fullName evidence="6">DNA-binding response OmpR family regulator</fullName>
    </submittedName>
</protein>
<evidence type="ECO:0000313" key="7">
    <source>
        <dbReference type="Proteomes" id="UP000549617"/>
    </source>
</evidence>
<dbReference type="Pfam" id="PF00486">
    <property type="entry name" value="Trans_reg_C"/>
    <property type="match status" value="1"/>
</dbReference>
<dbReference type="PANTHER" id="PTHR48111:SF36">
    <property type="entry name" value="TRANSCRIPTIONAL REGULATORY PROTEIN CUTR"/>
    <property type="match status" value="1"/>
</dbReference>
<dbReference type="PANTHER" id="PTHR48111">
    <property type="entry name" value="REGULATOR OF RPOS"/>
    <property type="match status" value="1"/>
</dbReference>
<keyword evidence="1 3" id="KW-0238">DNA-binding</keyword>
<dbReference type="Gene3D" id="3.40.50.2300">
    <property type="match status" value="1"/>
</dbReference>
<accession>A0A7W9ALK2</accession>
<evidence type="ECO:0000313" key="6">
    <source>
        <dbReference type="EMBL" id="MBB5687672.1"/>
    </source>
</evidence>
<organism evidence="6 7">
    <name type="scientific">Sphingobium boeckii</name>
    <dbReference type="NCBI Taxonomy" id="1082345"/>
    <lineage>
        <taxon>Bacteria</taxon>
        <taxon>Pseudomonadati</taxon>
        <taxon>Pseudomonadota</taxon>
        <taxon>Alphaproteobacteria</taxon>
        <taxon>Sphingomonadales</taxon>
        <taxon>Sphingomonadaceae</taxon>
        <taxon>Sphingobium</taxon>
    </lineage>
</organism>
<sequence>MRIALISDNPHLARLVEQVTAGRTSLVNHLRTSECVPANIGLSHFDLVILDLCTSRQQELNIVSEIRRRSLIGIILFTEYFSREERIAARKAGACNLLEKPVHVEELNAALANISYLSNTAMQPREADRGKAWVLDLESQSLVAPAGQVVPLSSAELAVLEPLFRQTHTPMKREDLHGFRRNWTPTSSRSLDVVISKLRSKVELEIAEPFPLRSARGIGYIFVGTARLIARQEAIPAAL</sequence>
<dbReference type="InterPro" id="IPR001789">
    <property type="entry name" value="Sig_transdc_resp-reg_receiver"/>
</dbReference>
<feature type="domain" description="OmpR/PhoB-type" evidence="5">
    <location>
        <begin position="124"/>
        <end position="224"/>
    </location>
</feature>
<dbReference type="AlphaFoldDB" id="A0A7W9ALK2"/>
<gene>
    <name evidence="6" type="ORF">FHS49_003716</name>
</gene>
<dbReference type="InterPro" id="IPR001867">
    <property type="entry name" value="OmpR/PhoB-type_DNA-bd"/>
</dbReference>
<proteinExistence type="predicted"/>
<comment type="caution">
    <text evidence="6">The sequence shown here is derived from an EMBL/GenBank/DDBJ whole genome shotgun (WGS) entry which is preliminary data.</text>
</comment>
<reference evidence="6 7" key="1">
    <citation type="submission" date="2020-08" db="EMBL/GenBank/DDBJ databases">
        <title>Genomic Encyclopedia of Type Strains, Phase IV (KMG-IV): sequencing the most valuable type-strain genomes for metagenomic binning, comparative biology and taxonomic classification.</title>
        <authorList>
            <person name="Goeker M."/>
        </authorList>
    </citation>
    <scope>NUCLEOTIDE SEQUENCE [LARGE SCALE GENOMIC DNA]</scope>
    <source>
        <strain evidence="6 7">DSM 25079</strain>
    </source>
</reference>
<dbReference type="RefSeq" id="WP_184021757.1">
    <property type="nucleotide sequence ID" value="NZ_JACIJC010000007.1"/>
</dbReference>
<dbReference type="SUPFAM" id="SSF52172">
    <property type="entry name" value="CheY-like"/>
    <property type="match status" value="1"/>
</dbReference>
<keyword evidence="2" id="KW-0597">Phosphoprotein</keyword>
<dbReference type="Proteomes" id="UP000549617">
    <property type="component" value="Unassembled WGS sequence"/>
</dbReference>
<evidence type="ECO:0000256" key="1">
    <source>
        <dbReference type="ARBA" id="ARBA00023125"/>
    </source>
</evidence>
<dbReference type="GO" id="GO:0032993">
    <property type="term" value="C:protein-DNA complex"/>
    <property type="evidence" value="ECO:0007669"/>
    <property type="project" value="TreeGrafter"/>
</dbReference>
<dbReference type="SUPFAM" id="SSF46894">
    <property type="entry name" value="C-terminal effector domain of the bipartite response regulators"/>
    <property type="match status" value="1"/>
</dbReference>
<dbReference type="InterPro" id="IPR036388">
    <property type="entry name" value="WH-like_DNA-bd_sf"/>
</dbReference>
<dbReference type="Gene3D" id="1.10.10.10">
    <property type="entry name" value="Winged helix-like DNA-binding domain superfamily/Winged helix DNA-binding domain"/>
    <property type="match status" value="1"/>
</dbReference>
<dbReference type="GO" id="GO:0005829">
    <property type="term" value="C:cytosol"/>
    <property type="evidence" value="ECO:0007669"/>
    <property type="project" value="TreeGrafter"/>
</dbReference>
<feature type="DNA-binding region" description="OmpR/PhoB-type" evidence="3">
    <location>
        <begin position="124"/>
        <end position="224"/>
    </location>
</feature>
<feature type="modified residue" description="4-aspartylphosphate" evidence="2">
    <location>
        <position position="51"/>
    </location>
</feature>
<dbReference type="GO" id="GO:0000156">
    <property type="term" value="F:phosphorelay response regulator activity"/>
    <property type="evidence" value="ECO:0007669"/>
    <property type="project" value="TreeGrafter"/>
</dbReference>
<evidence type="ECO:0000256" key="3">
    <source>
        <dbReference type="PROSITE-ProRule" id="PRU01091"/>
    </source>
</evidence>
<dbReference type="SMART" id="SM00862">
    <property type="entry name" value="Trans_reg_C"/>
    <property type="match status" value="1"/>
</dbReference>
<dbReference type="InterPro" id="IPR039420">
    <property type="entry name" value="WalR-like"/>
</dbReference>
<evidence type="ECO:0000259" key="4">
    <source>
        <dbReference type="PROSITE" id="PS50110"/>
    </source>
</evidence>
<dbReference type="InterPro" id="IPR011006">
    <property type="entry name" value="CheY-like_superfamily"/>
</dbReference>
<feature type="domain" description="Response regulatory" evidence="4">
    <location>
        <begin position="2"/>
        <end position="115"/>
    </location>
</feature>
<evidence type="ECO:0000259" key="5">
    <source>
        <dbReference type="PROSITE" id="PS51755"/>
    </source>
</evidence>
<dbReference type="GO" id="GO:0006355">
    <property type="term" value="P:regulation of DNA-templated transcription"/>
    <property type="evidence" value="ECO:0007669"/>
    <property type="project" value="InterPro"/>
</dbReference>
<dbReference type="PROSITE" id="PS51755">
    <property type="entry name" value="OMPR_PHOB"/>
    <property type="match status" value="1"/>
</dbReference>
<dbReference type="EMBL" id="JACIJC010000007">
    <property type="protein sequence ID" value="MBB5687672.1"/>
    <property type="molecule type" value="Genomic_DNA"/>
</dbReference>
<evidence type="ECO:0000256" key="2">
    <source>
        <dbReference type="PROSITE-ProRule" id="PRU00169"/>
    </source>
</evidence>